<keyword evidence="1" id="KW-0732">Signal</keyword>
<organism evidence="2">
    <name type="scientific">Ixodes ricinus</name>
    <name type="common">Common tick</name>
    <name type="synonym">Acarus ricinus</name>
    <dbReference type="NCBI Taxonomy" id="34613"/>
    <lineage>
        <taxon>Eukaryota</taxon>
        <taxon>Metazoa</taxon>
        <taxon>Ecdysozoa</taxon>
        <taxon>Arthropoda</taxon>
        <taxon>Chelicerata</taxon>
        <taxon>Arachnida</taxon>
        <taxon>Acari</taxon>
        <taxon>Parasitiformes</taxon>
        <taxon>Ixodida</taxon>
        <taxon>Ixodoidea</taxon>
        <taxon>Ixodidae</taxon>
        <taxon>Ixodinae</taxon>
        <taxon>Ixodes</taxon>
    </lineage>
</organism>
<protein>
    <submittedName>
        <fullName evidence="2">Putative secreted protein</fullName>
    </submittedName>
</protein>
<sequence>MFYLCFFFVCFSIQCVAKMGMFNFNTEGAQLLSSPQLHVHGANMEGLHKEVPADILPKDYGGLGPDLDFEAFWNRV</sequence>
<accession>V5H7C2</accession>
<dbReference type="Gene3D" id="3.40.525.10">
    <property type="entry name" value="CRAL-TRIO lipid binding domain"/>
    <property type="match status" value="1"/>
</dbReference>
<proteinExistence type="evidence at transcript level"/>
<name>V5H7C2_IXORI</name>
<dbReference type="InterPro" id="IPR036865">
    <property type="entry name" value="CRAL-TRIO_dom_sf"/>
</dbReference>
<reference evidence="2" key="1">
    <citation type="journal article" date="2015" name="Sci. Rep.">
        <title>Tissue- and time-dependent transcription in Ixodes ricinus salivary glands and midguts when blood feeding on the vertebrate host.</title>
        <authorList>
            <person name="Kotsyfakis M."/>
            <person name="Schwarz A."/>
            <person name="Erhart J."/>
            <person name="Ribeiro J.M."/>
        </authorList>
    </citation>
    <scope>NUCLEOTIDE SEQUENCE</scope>
    <source>
        <tissue evidence="2">Salivary gland and midgut</tissue>
    </source>
</reference>
<feature type="chain" id="PRO_5004735279" evidence="1">
    <location>
        <begin position="18"/>
        <end position="76"/>
    </location>
</feature>
<evidence type="ECO:0000256" key="1">
    <source>
        <dbReference type="SAM" id="SignalP"/>
    </source>
</evidence>
<dbReference type="EMBL" id="GANP01015745">
    <property type="protein sequence ID" value="JAB68723.1"/>
    <property type="molecule type" value="mRNA"/>
</dbReference>
<feature type="signal peptide" evidence="1">
    <location>
        <begin position="1"/>
        <end position="17"/>
    </location>
</feature>
<dbReference type="AlphaFoldDB" id="V5H7C2"/>
<evidence type="ECO:0000313" key="2">
    <source>
        <dbReference type="EMBL" id="JAB68723.1"/>
    </source>
</evidence>
<dbReference type="SUPFAM" id="SSF52087">
    <property type="entry name" value="CRAL/TRIO domain"/>
    <property type="match status" value="1"/>
</dbReference>
<feature type="non-terminal residue" evidence="2">
    <location>
        <position position="76"/>
    </location>
</feature>